<dbReference type="Proteomes" id="UP001146351">
    <property type="component" value="Unassembled WGS sequence"/>
</dbReference>
<gene>
    <name evidence="2" type="ORF">N7492_007724</name>
</gene>
<dbReference type="Gene3D" id="3.10.450.50">
    <property type="match status" value="1"/>
</dbReference>
<evidence type="ECO:0000256" key="1">
    <source>
        <dbReference type="ARBA" id="ARBA00005179"/>
    </source>
</evidence>
<dbReference type="InterPro" id="IPR032710">
    <property type="entry name" value="NTF2-like_dom_sf"/>
</dbReference>
<dbReference type="AlphaFoldDB" id="A0A9W9LL46"/>
<dbReference type="SUPFAM" id="SSF54427">
    <property type="entry name" value="NTF2-like"/>
    <property type="match status" value="1"/>
</dbReference>
<accession>A0A9W9LL46</accession>
<dbReference type="PANTHER" id="PTHR39598:SF1">
    <property type="entry name" value="AUSTINOID BIOSYNTHESIS CLUSTERS PROTEIN F-RELATED"/>
    <property type="match status" value="1"/>
</dbReference>
<evidence type="ECO:0008006" key="4">
    <source>
        <dbReference type="Google" id="ProtNLM"/>
    </source>
</evidence>
<evidence type="ECO:0000313" key="3">
    <source>
        <dbReference type="Proteomes" id="UP001146351"/>
    </source>
</evidence>
<dbReference type="PANTHER" id="PTHR39598">
    <property type="entry name" value="AUSTINOL SYNTHESIS PROTEIN F-RELATED"/>
    <property type="match status" value="1"/>
</dbReference>
<reference evidence="2" key="1">
    <citation type="submission" date="2022-11" db="EMBL/GenBank/DDBJ databases">
        <authorList>
            <person name="Petersen C."/>
        </authorList>
    </citation>
    <scope>NUCLEOTIDE SEQUENCE</scope>
    <source>
        <strain evidence="2">IBT 21917</strain>
    </source>
</reference>
<proteinExistence type="predicted"/>
<organism evidence="2 3">
    <name type="scientific">Penicillium capsulatum</name>
    <dbReference type="NCBI Taxonomy" id="69766"/>
    <lineage>
        <taxon>Eukaryota</taxon>
        <taxon>Fungi</taxon>
        <taxon>Dikarya</taxon>
        <taxon>Ascomycota</taxon>
        <taxon>Pezizomycotina</taxon>
        <taxon>Eurotiomycetes</taxon>
        <taxon>Eurotiomycetidae</taxon>
        <taxon>Eurotiales</taxon>
        <taxon>Aspergillaceae</taxon>
        <taxon>Penicillium</taxon>
    </lineage>
</organism>
<comment type="pathway">
    <text evidence="1">Secondary metabolite biosynthesis.</text>
</comment>
<sequence>MSSVAENQIRTAKALFEGYNEYTADAVLRVRADNCIHVILPTTLNRPSKNNAEYREFFGPLQSIMHRFETTIHKIVNDPVSHTAAVHASGKGDSPVADYKNEYAFFLEFNEAGDKITRIEEFVDAQFSQSFLAKVKEYQAKQQQ</sequence>
<dbReference type="InterPro" id="IPR050977">
    <property type="entry name" value="Fungal_Meroterpenoid_Isomerase"/>
</dbReference>
<reference evidence="2" key="2">
    <citation type="journal article" date="2023" name="IMA Fungus">
        <title>Comparative genomic study of the Penicillium genus elucidates a diverse pangenome and 15 lateral gene transfer events.</title>
        <authorList>
            <person name="Petersen C."/>
            <person name="Sorensen T."/>
            <person name="Nielsen M.R."/>
            <person name="Sondergaard T.E."/>
            <person name="Sorensen J.L."/>
            <person name="Fitzpatrick D.A."/>
            <person name="Frisvad J.C."/>
            <person name="Nielsen K.L."/>
        </authorList>
    </citation>
    <scope>NUCLEOTIDE SEQUENCE</scope>
    <source>
        <strain evidence="2">IBT 21917</strain>
    </source>
</reference>
<evidence type="ECO:0000313" key="2">
    <source>
        <dbReference type="EMBL" id="KAJ5162332.1"/>
    </source>
</evidence>
<dbReference type="EMBL" id="JAPQKO010000005">
    <property type="protein sequence ID" value="KAJ5162332.1"/>
    <property type="molecule type" value="Genomic_DNA"/>
</dbReference>
<dbReference type="OrthoDB" id="3758478at2759"/>
<name>A0A9W9LL46_9EURO</name>
<protein>
    <recommendedName>
        <fullName evidence="4">SnoaL-like domain-containing protein</fullName>
    </recommendedName>
</protein>
<keyword evidence="3" id="KW-1185">Reference proteome</keyword>
<comment type="caution">
    <text evidence="2">The sequence shown here is derived from an EMBL/GenBank/DDBJ whole genome shotgun (WGS) entry which is preliminary data.</text>
</comment>